<sequence length="70" mass="7928">MRPNFDRSLRRSARNVDCHLEMARFVCRHWPASGAPAWPRVSFVAPYLRAANGAPVLSKPFTAAEPFPFE</sequence>
<name>A0A084VVW7_ANOSI</name>
<keyword evidence="3" id="KW-1185">Reference proteome</keyword>
<dbReference type="EMBL" id="KE525161">
    <property type="protein sequence ID" value="KFB42111.1"/>
    <property type="molecule type" value="Genomic_DNA"/>
</dbReference>
<gene>
    <name evidence="1" type="ORF">ZHAS_00009772</name>
</gene>
<dbReference type="AlphaFoldDB" id="A0A084VVW7"/>
<dbReference type="VEuPathDB" id="VectorBase:ASIC009772"/>
<evidence type="ECO:0000313" key="2">
    <source>
        <dbReference type="EnsemblMetazoa" id="ASIC009772-PA"/>
    </source>
</evidence>
<proteinExistence type="predicted"/>
<dbReference type="EMBL" id="ATLV01017324">
    <property type="status" value="NOT_ANNOTATED_CDS"/>
    <property type="molecule type" value="Genomic_DNA"/>
</dbReference>
<evidence type="ECO:0000313" key="1">
    <source>
        <dbReference type="EMBL" id="KFB42111.1"/>
    </source>
</evidence>
<evidence type="ECO:0000313" key="3">
    <source>
        <dbReference type="Proteomes" id="UP000030765"/>
    </source>
</evidence>
<protein>
    <submittedName>
        <fullName evidence="1 2">PHP domain-containing protein</fullName>
    </submittedName>
</protein>
<reference evidence="2" key="2">
    <citation type="submission" date="2020-05" db="UniProtKB">
        <authorList>
            <consortium name="EnsemblMetazoa"/>
        </authorList>
    </citation>
    <scope>IDENTIFICATION</scope>
</reference>
<dbReference type="Proteomes" id="UP000030765">
    <property type="component" value="Unassembled WGS sequence"/>
</dbReference>
<dbReference type="EnsemblMetazoa" id="ASIC009772-RA">
    <property type="protein sequence ID" value="ASIC009772-PA"/>
    <property type="gene ID" value="ASIC009772"/>
</dbReference>
<accession>A0A084VVW7</accession>
<reference evidence="1 3" key="1">
    <citation type="journal article" date="2014" name="BMC Genomics">
        <title>Genome sequence of Anopheles sinensis provides insight into genetics basis of mosquito competence for malaria parasites.</title>
        <authorList>
            <person name="Zhou D."/>
            <person name="Zhang D."/>
            <person name="Ding G."/>
            <person name="Shi L."/>
            <person name="Hou Q."/>
            <person name="Ye Y."/>
            <person name="Xu Y."/>
            <person name="Zhou H."/>
            <person name="Xiong C."/>
            <person name="Li S."/>
            <person name="Yu J."/>
            <person name="Hong S."/>
            <person name="Yu X."/>
            <person name="Zou P."/>
            <person name="Chen C."/>
            <person name="Chang X."/>
            <person name="Wang W."/>
            <person name="Lv Y."/>
            <person name="Sun Y."/>
            <person name="Ma L."/>
            <person name="Shen B."/>
            <person name="Zhu C."/>
        </authorList>
    </citation>
    <scope>NUCLEOTIDE SEQUENCE [LARGE SCALE GENOMIC DNA]</scope>
</reference>
<organism evidence="1">
    <name type="scientific">Anopheles sinensis</name>
    <name type="common">Mosquito</name>
    <dbReference type="NCBI Taxonomy" id="74873"/>
    <lineage>
        <taxon>Eukaryota</taxon>
        <taxon>Metazoa</taxon>
        <taxon>Ecdysozoa</taxon>
        <taxon>Arthropoda</taxon>
        <taxon>Hexapoda</taxon>
        <taxon>Insecta</taxon>
        <taxon>Pterygota</taxon>
        <taxon>Neoptera</taxon>
        <taxon>Endopterygota</taxon>
        <taxon>Diptera</taxon>
        <taxon>Nematocera</taxon>
        <taxon>Culicoidea</taxon>
        <taxon>Culicidae</taxon>
        <taxon>Anophelinae</taxon>
        <taxon>Anopheles</taxon>
    </lineage>
</organism>